<dbReference type="EMBL" id="JAKNGE010000027">
    <property type="protein sequence ID" value="MCG4747690.1"/>
    <property type="molecule type" value="Genomic_DNA"/>
</dbReference>
<evidence type="ECO:0000313" key="4">
    <source>
        <dbReference type="Proteomes" id="UP001299608"/>
    </source>
</evidence>
<evidence type="ECO:0000313" key="3">
    <source>
        <dbReference type="Proteomes" id="UP000669239"/>
    </source>
</evidence>
<evidence type="ECO:0000313" key="1">
    <source>
        <dbReference type="EMBL" id="MCG4747690.1"/>
    </source>
</evidence>
<sequence length="470" mass="52718">MRHTIIEKKVEPELWTNPVPVHPEEIPVLGKEDYEGRMARLWEMPQAEGYDTIVIYGDREHFSNVDYFTGYDARWEETLLILPRHGRPGILVGNEGIGYVKKVPVEIDVEFFQTFSLMGQPDDRSPRLKEILERRVVYEGGKIGVIGFKAYGPSRHTVGGLITDVPHYMIETLCQVVPRECLENATLLMADCQYGLKHCVSAKEIVIFEVAGTRISRGVLNCLRNLKPGMRELEASRFCQFDGSPANMHPNINFGEKNVALGLNSPTEWEQLEYGMPIGVGYGLRGSLVHKCGMYLRDRNDLPAEKSGYIDGFLVPYFDNVASWHEMMRIGTSCGDIYEMVDRELGLGKFGCTLNPGHLTHTDEWTNSPFVKGGQVKVASGMAFQCDYTVTCHDPFMSAHVEDGLIVAGEGLRKEVAALSPGCWERIQKRRDFIIRELGIQLPEEVLPLSDLSCVCFPYMADLGTVLACG</sequence>
<dbReference type="Proteomes" id="UP000669239">
    <property type="component" value="Unassembled WGS sequence"/>
</dbReference>
<proteinExistence type="predicted"/>
<dbReference type="AlphaFoldDB" id="A0AAW5C484"/>
<dbReference type="EMBL" id="JAAITT010000022">
    <property type="protein sequence ID" value="NSJ50144.1"/>
    <property type="molecule type" value="Genomic_DNA"/>
</dbReference>
<reference evidence="2 3" key="1">
    <citation type="journal article" date="2020" name="Cell Host Microbe">
        <title>Functional and Genomic Variation between Human-Derived Isolates of Lachnospiraceae Reveals Inter- and Intra-Species Diversity.</title>
        <authorList>
            <person name="Sorbara M.T."/>
            <person name="Littmann E.R."/>
            <person name="Fontana E."/>
            <person name="Moody T.U."/>
            <person name="Kohout C.E."/>
            <person name="Gjonbalaj M."/>
            <person name="Eaton V."/>
            <person name="Seok R."/>
            <person name="Leiner I.M."/>
            <person name="Pamer E.G."/>
        </authorList>
    </citation>
    <scope>NUCLEOTIDE SEQUENCE [LARGE SCALE GENOMIC DNA]</scope>
    <source>
        <strain evidence="2 3">MSK.1.17</strain>
    </source>
</reference>
<protein>
    <recommendedName>
        <fullName evidence="5">M24 family metallopeptidase</fullName>
    </recommendedName>
</protein>
<comment type="caution">
    <text evidence="1">The sequence shown here is derived from an EMBL/GenBank/DDBJ whole genome shotgun (WGS) entry which is preliminary data.</text>
</comment>
<accession>A0AAW5C484</accession>
<dbReference type="Proteomes" id="UP001299608">
    <property type="component" value="Unassembled WGS sequence"/>
</dbReference>
<evidence type="ECO:0000313" key="2">
    <source>
        <dbReference type="EMBL" id="NSJ50144.1"/>
    </source>
</evidence>
<dbReference type="InterPro" id="IPR029149">
    <property type="entry name" value="Creatin/AminoP/Spt16_N"/>
</dbReference>
<reference evidence="1" key="3">
    <citation type="submission" date="2022-01" db="EMBL/GenBank/DDBJ databases">
        <title>Collection of gut derived symbiotic bacterial strains cultured from healthy donors.</title>
        <authorList>
            <person name="Lin H."/>
            <person name="Kohout C."/>
            <person name="Waligurski E."/>
            <person name="Pamer E.G."/>
        </authorList>
    </citation>
    <scope>NUCLEOTIDE SEQUENCE</scope>
    <source>
        <strain evidence="1">DFI.6.55</strain>
    </source>
</reference>
<organism evidence="1 4">
    <name type="scientific">Enterocloster aldenensis</name>
    <dbReference type="NCBI Taxonomy" id="358742"/>
    <lineage>
        <taxon>Bacteria</taxon>
        <taxon>Bacillati</taxon>
        <taxon>Bacillota</taxon>
        <taxon>Clostridia</taxon>
        <taxon>Lachnospirales</taxon>
        <taxon>Lachnospiraceae</taxon>
        <taxon>Enterocloster</taxon>
    </lineage>
</organism>
<dbReference type="SUPFAM" id="SSF53092">
    <property type="entry name" value="Creatinase/prolidase N-terminal domain"/>
    <property type="match status" value="1"/>
</dbReference>
<gene>
    <name evidence="2" type="ORF">G5B36_15745</name>
    <name evidence="1" type="ORF">L0N08_19860</name>
</gene>
<dbReference type="SUPFAM" id="SSF55920">
    <property type="entry name" value="Creatinase/aminopeptidase"/>
    <property type="match status" value="1"/>
</dbReference>
<name>A0AAW5C484_9FIRM</name>
<keyword evidence="3" id="KW-1185">Reference proteome</keyword>
<evidence type="ECO:0008006" key="5">
    <source>
        <dbReference type="Google" id="ProtNLM"/>
    </source>
</evidence>
<dbReference type="Gene3D" id="3.40.350.10">
    <property type="entry name" value="Creatinase/prolidase N-terminal domain"/>
    <property type="match status" value="1"/>
</dbReference>
<reference evidence="2" key="2">
    <citation type="submission" date="2020-02" db="EMBL/GenBank/DDBJ databases">
        <authorList>
            <person name="Littmann E."/>
            <person name="Sorbara M."/>
        </authorList>
    </citation>
    <scope>NUCLEOTIDE SEQUENCE</scope>
    <source>
        <strain evidence="2">MSK.1.17</strain>
    </source>
</reference>
<dbReference type="RefSeq" id="WP_117562866.1">
    <property type="nucleotide sequence ID" value="NZ_JAAITT010000022.1"/>
</dbReference>
<dbReference type="InterPro" id="IPR036005">
    <property type="entry name" value="Creatinase/aminopeptidase-like"/>
</dbReference>